<evidence type="ECO:0000313" key="2">
    <source>
        <dbReference type="Proteomes" id="UP000624244"/>
    </source>
</evidence>
<protein>
    <submittedName>
        <fullName evidence="1">Uncharacterized protein</fullName>
    </submittedName>
</protein>
<reference evidence="1" key="1">
    <citation type="submission" date="2019-11" db="EMBL/GenBank/DDBJ databases">
        <title>Bipolaris sorokiniana Genome sequencing.</title>
        <authorList>
            <person name="Wang H."/>
        </authorList>
    </citation>
    <scope>NUCLEOTIDE SEQUENCE</scope>
</reference>
<dbReference type="EMBL" id="WNKQ01000004">
    <property type="protein sequence ID" value="KAF5852117.1"/>
    <property type="molecule type" value="Genomic_DNA"/>
</dbReference>
<sequence length="128" mass="14038">MGLEIQRAAGRITVDALDKISAQLFCHDNEEAAMGMEEFEAYIRGLSDRVSANKKEFSACRSGLHPGAGVHAWSLDLADRSPIAITLERMMSLFGRLASWQQQEKTSHKTSILAEELADFITQQAGGV</sequence>
<dbReference type="AlphaFoldDB" id="A0A8H5ZMT0"/>
<accession>A0A8H5ZMT0</accession>
<proteinExistence type="predicted"/>
<dbReference type="Proteomes" id="UP000624244">
    <property type="component" value="Unassembled WGS sequence"/>
</dbReference>
<evidence type="ECO:0000313" key="1">
    <source>
        <dbReference type="EMBL" id="KAF5852117.1"/>
    </source>
</evidence>
<gene>
    <name evidence="1" type="ORF">GGP41_000807</name>
</gene>
<comment type="caution">
    <text evidence="1">The sequence shown here is derived from an EMBL/GenBank/DDBJ whole genome shotgun (WGS) entry which is preliminary data.</text>
</comment>
<organism evidence="1 2">
    <name type="scientific">Cochliobolus sativus</name>
    <name type="common">Common root rot and spot blotch fungus</name>
    <name type="synonym">Bipolaris sorokiniana</name>
    <dbReference type="NCBI Taxonomy" id="45130"/>
    <lineage>
        <taxon>Eukaryota</taxon>
        <taxon>Fungi</taxon>
        <taxon>Dikarya</taxon>
        <taxon>Ascomycota</taxon>
        <taxon>Pezizomycotina</taxon>
        <taxon>Dothideomycetes</taxon>
        <taxon>Pleosporomycetidae</taxon>
        <taxon>Pleosporales</taxon>
        <taxon>Pleosporineae</taxon>
        <taxon>Pleosporaceae</taxon>
        <taxon>Bipolaris</taxon>
    </lineage>
</organism>
<name>A0A8H5ZMT0_COCSA</name>